<sequence>MDATIRPSRTTPTSGSSILTTIDNRRKKSVTITKPIVLGTYAFMLSIAEQKKRGDNATHSWTCFLRSPQNEDISYYVKKVVFSLHPSFINPNRTVEKSPFEVTEYGWGEFDIVAKIYFVDPIEKPVEIKHFLRLYPPGTTDVRNIKFPSDPNSCDCVTSETYDEFIFHEPTERFYEKLLAGPLQPFPEHRLQPYFHKPDKSAFEKALSSAHAAIQNELATLRAEIVQTVLDLQTTRENYYNLRPHEAINQFPQAFEQSKQGISSPVDKMKYGNNIQKNREHISGHQSINLYDQSPKSQYMENISQQIQQSHQQIDQLQNRQHTSIVDNSMNLQGQNIPQNLNQGHHLTQSQPLNQSKQQINNYQQYRVSSQIPISDITKSEIGSQHDMHISNIQTQSVAPPIQYSNTSIQPKLETSTYHNQ</sequence>
<name>B6AE81_CRYMR</name>
<dbReference type="EMBL" id="DS989729">
    <property type="protein sequence ID" value="EEA06522.1"/>
    <property type="molecule type" value="Genomic_DNA"/>
</dbReference>
<dbReference type="STRING" id="441375.B6AE81"/>
<organism evidence="6 7">
    <name type="scientific">Cryptosporidium muris (strain RN66)</name>
    <dbReference type="NCBI Taxonomy" id="441375"/>
    <lineage>
        <taxon>Eukaryota</taxon>
        <taxon>Sar</taxon>
        <taxon>Alveolata</taxon>
        <taxon>Apicomplexa</taxon>
        <taxon>Conoidasida</taxon>
        <taxon>Coccidia</taxon>
        <taxon>Eucoccidiorida</taxon>
        <taxon>Eimeriorina</taxon>
        <taxon>Cryptosporidiidae</taxon>
        <taxon>Cryptosporidium</taxon>
    </lineage>
</organism>
<evidence type="ECO:0000256" key="2">
    <source>
        <dbReference type="ARBA" id="ARBA00023163"/>
    </source>
</evidence>
<dbReference type="CDD" id="cd16910">
    <property type="entry name" value="YEATS_TFIID14_like"/>
    <property type="match status" value="1"/>
</dbReference>
<dbReference type="Gene3D" id="2.60.40.1970">
    <property type="entry name" value="YEATS domain"/>
    <property type="match status" value="1"/>
</dbReference>
<evidence type="ECO:0000313" key="6">
    <source>
        <dbReference type="EMBL" id="EEA06522.1"/>
    </source>
</evidence>
<dbReference type="GO" id="GO:0005634">
    <property type="term" value="C:nucleus"/>
    <property type="evidence" value="ECO:0007669"/>
    <property type="project" value="UniProtKB-SubCell"/>
</dbReference>
<evidence type="ECO:0000256" key="1">
    <source>
        <dbReference type="ARBA" id="ARBA00023015"/>
    </source>
</evidence>
<evidence type="ECO:0000259" key="5">
    <source>
        <dbReference type="PROSITE" id="PS51037"/>
    </source>
</evidence>
<evidence type="ECO:0000256" key="4">
    <source>
        <dbReference type="PROSITE-ProRule" id="PRU00376"/>
    </source>
</evidence>
<keyword evidence="3 4" id="KW-0539">Nucleus</keyword>
<proteinExistence type="predicted"/>
<dbReference type="PANTHER" id="PTHR47573:SF1">
    <property type="entry name" value="PROTEIN AF-9 HOMOLOG"/>
    <property type="match status" value="1"/>
</dbReference>
<reference evidence="6" key="1">
    <citation type="submission" date="2008-06" db="EMBL/GenBank/DDBJ databases">
        <authorList>
            <person name="Lorenzi H."/>
            <person name="Inman J."/>
            <person name="Miller J."/>
            <person name="Schobel S."/>
            <person name="Amedeo P."/>
            <person name="Caler E.V."/>
            <person name="da Silva J."/>
        </authorList>
    </citation>
    <scope>NUCLEOTIDE SEQUENCE [LARGE SCALE GENOMIC DNA]</scope>
    <source>
        <strain evidence="6">RN66</strain>
    </source>
</reference>
<gene>
    <name evidence="6" type="ORF">CMU_010140</name>
</gene>
<dbReference type="VEuPathDB" id="CryptoDB:CMU_010140"/>
<protein>
    <submittedName>
        <fullName evidence="6">YEATS family protein</fullName>
    </submittedName>
</protein>
<dbReference type="InterPro" id="IPR055129">
    <property type="entry name" value="YEATS_dom"/>
</dbReference>
<keyword evidence="7" id="KW-1185">Reference proteome</keyword>
<dbReference type="RefSeq" id="XP_002140871.1">
    <property type="nucleotide sequence ID" value="XM_002140835.1"/>
</dbReference>
<dbReference type="OrthoDB" id="16041at2759"/>
<feature type="domain" description="YEATS" evidence="5">
    <location>
        <begin position="26"/>
        <end position="181"/>
    </location>
</feature>
<keyword evidence="2" id="KW-0804">Transcription</keyword>
<dbReference type="PROSITE" id="PS51037">
    <property type="entry name" value="YEATS"/>
    <property type="match status" value="1"/>
</dbReference>
<dbReference type="Proteomes" id="UP000001460">
    <property type="component" value="Unassembled WGS sequence"/>
</dbReference>
<dbReference type="PANTHER" id="PTHR47573">
    <property type="entry name" value="PROTEIN AF-9 HOMOLOG"/>
    <property type="match status" value="1"/>
</dbReference>
<dbReference type="GeneID" id="6995920"/>
<dbReference type="InterPro" id="IPR038704">
    <property type="entry name" value="YEAST_sf"/>
</dbReference>
<dbReference type="GO" id="GO:0006355">
    <property type="term" value="P:regulation of DNA-templated transcription"/>
    <property type="evidence" value="ECO:0007669"/>
    <property type="project" value="InterPro"/>
</dbReference>
<dbReference type="eggNOG" id="KOG3149">
    <property type="taxonomic scope" value="Eukaryota"/>
</dbReference>
<dbReference type="InterPro" id="IPR005033">
    <property type="entry name" value="YEATS"/>
</dbReference>
<evidence type="ECO:0000313" key="7">
    <source>
        <dbReference type="Proteomes" id="UP000001460"/>
    </source>
</evidence>
<evidence type="ECO:0000256" key="3">
    <source>
        <dbReference type="ARBA" id="ARBA00023242"/>
    </source>
</evidence>
<keyword evidence="1" id="KW-0805">Transcription regulation</keyword>
<dbReference type="AlphaFoldDB" id="B6AE81"/>
<dbReference type="Pfam" id="PF03366">
    <property type="entry name" value="YEATS"/>
    <property type="match status" value="1"/>
</dbReference>
<accession>B6AE81</accession>
<comment type="subcellular location">
    <subcellularLocation>
        <location evidence="4">Nucleus</location>
    </subcellularLocation>
</comment>